<dbReference type="EMBL" id="AEVS01000073">
    <property type="protein sequence ID" value="EGA65175.1"/>
    <property type="molecule type" value="Genomic_DNA"/>
</dbReference>
<evidence type="ECO:0000313" key="2">
    <source>
        <dbReference type="Proteomes" id="UP000004371"/>
    </source>
</evidence>
<dbReference type="Proteomes" id="UP000004371">
    <property type="component" value="Unassembled WGS sequence"/>
</dbReference>
<dbReference type="eggNOG" id="ENOG5031RKV">
    <property type="taxonomic scope" value="Bacteria"/>
</dbReference>
<organism evidence="1 2">
    <name type="scientific">Vibrio brasiliensis LMG 20546</name>
    <dbReference type="NCBI Taxonomy" id="945543"/>
    <lineage>
        <taxon>Bacteria</taxon>
        <taxon>Pseudomonadati</taxon>
        <taxon>Pseudomonadota</taxon>
        <taxon>Gammaproteobacteria</taxon>
        <taxon>Vibrionales</taxon>
        <taxon>Vibrionaceae</taxon>
        <taxon>Vibrio</taxon>
        <taxon>Vibrio oreintalis group</taxon>
    </lineage>
</organism>
<comment type="caution">
    <text evidence="1">The sequence shown here is derived from an EMBL/GenBank/DDBJ whole genome shotgun (WGS) entry which is preliminary data.</text>
</comment>
<dbReference type="Gene3D" id="3.10.28.20">
    <property type="entry name" value="Acetamidase/Formamidase-like domains"/>
    <property type="match status" value="1"/>
</dbReference>
<reference evidence="1 2" key="1">
    <citation type="journal article" date="2012" name="Int. J. Syst. Evol. Microbiol.">
        <title>Vibrio caribbeanicus sp. nov., isolated from the marine sponge Scleritoderma cyanea.</title>
        <authorList>
            <person name="Hoffmann M."/>
            <person name="Monday S.R."/>
            <person name="Allard M.W."/>
            <person name="Strain E.A."/>
            <person name="Whittaker P."/>
            <person name="Naum M."/>
            <person name="McCarthy P.J."/>
            <person name="Lopez J.V."/>
            <person name="Fischer M."/>
            <person name="Brown E.W."/>
        </authorList>
    </citation>
    <scope>NUCLEOTIDE SEQUENCE [LARGE SCALE GENOMIC DNA]</scope>
    <source>
        <strain evidence="1 2">LMG 20546</strain>
    </source>
</reference>
<proteinExistence type="predicted"/>
<name>E8LVR9_9VIBR</name>
<dbReference type="AlphaFoldDB" id="E8LVR9"/>
<gene>
    <name evidence="1" type="ORF">VIBR0546_09949</name>
</gene>
<accession>E8LVR9</accession>
<keyword evidence="2" id="KW-1185">Reference proteome</keyword>
<sequence length="250" mass="28412">MNESSRTINEKSLNSSYIDNNVNTSTAQISFSGIEYLKSEASEYDYYVQARIKRETIVKQLISDIERIENQAKNRLLALKHQDKFIWWMDNQDPEKQLSDIQVRLAILSGMDKQIDVDVIYTPQLIKQVSETGSDILVRIVNSKNDLKSSDFLASKLAKHGVMTTKKRSKKVTHALTLTSEYRQDKIGEAFISTKLTQLKLINSQGKLIANNELISTANSLTSYKLSKEGAERHFSAQIDELGLWQAMGF</sequence>
<evidence type="ECO:0000313" key="1">
    <source>
        <dbReference type="EMBL" id="EGA65175.1"/>
    </source>
</evidence>
<dbReference type="STRING" id="945543.VIBR0546_09949"/>
<protein>
    <submittedName>
        <fullName evidence="1">Uncharacterized protein</fullName>
    </submittedName>
</protein>